<dbReference type="Proteomes" id="UP000234323">
    <property type="component" value="Unassembled WGS sequence"/>
</dbReference>
<organism evidence="1 2">
    <name type="scientific">Rhizophagus irregularis</name>
    <dbReference type="NCBI Taxonomy" id="588596"/>
    <lineage>
        <taxon>Eukaryota</taxon>
        <taxon>Fungi</taxon>
        <taxon>Fungi incertae sedis</taxon>
        <taxon>Mucoromycota</taxon>
        <taxon>Glomeromycotina</taxon>
        <taxon>Glomeromycetes</taxon>
        <taxon>Glomerales</taxon>
        <taxon>Glomeraceae</taxon>
        <taxon>Rhizophagus</taxon>
    </lineage>
</organism>
<gene>
    <name evidence="1" type="ORF">RhiirA4_550202</name>
</gene>
<comment type="caution">
    <text evidence="1">The sequence shown here is derived from an EMBL/GenBank/DDBJ whole genome shotgun (WGS) entry which is preliminary data.</text>
</comment>
<protein>
    <submittedName>
        <fullName evidence="1">Uncharacterized protein</fullName>
    </submittedName>
</protein>
<dbReference type="EMBL" id="LLXI01003250">
    <property type="protein sequence ID" value="PKY58906.1"/>
    <property type="molecule type" value="Genomic_DNA"/>
</dbReference>
<sequence>MSWRYIWSNDRWNDISEKIIEILNNVDDNNENDIKLINDHFEKLLDNEFNDHKSSIPLTSIDVKGYRTIDIDDMINDTIALSKFGSELLRKRNEIEVTTFKQMAINIINDRELFIKFGSEILKIAIKENYDEIVQQTIDKIIESITSNSGNYKNTLLPFISLNLLKLCQNCYSDFLIKYMAYTSIMLSPICNSIRSSRNTSLNSYLNNCIKKSSSNYFKSISSLYGRYLNKSQEETRTISLIVPFPQIFCEYQDDTENNDKNNNAKITTILKKMITVLETIMMVPKKDDNYWNEFLYKQKEILFCNIDSNNLYNWWNFAAIIDFNFHSIVYC</sequence>
<proteinExistence type="predicted"/>
<evidence type="ECO:0000313" key="1">
    <source>
        <dbReference type="EMBL" id="PKY58906.1"/>
    </source>
</evidence>
<evidence type="ECO:0000313" key="2">
    <source>
        <dbReference type="Proteomes" id="UP000234323"/>
    </source>
</evidence>
<dbReference type="VEuPathDB" id="FungiDB:FUN_019800"/>
<name>A0A2I1HJ72_9GLOM</name>
<accession>A0A2I1HJ72</accession>
<reference evidence="1 2" key="1">
    <citation type="submission" date="2015-10" db="EMBL/GenBank/DDBJ databases">
        <title>Genome analyses suggest a sexual origin of heterokaryosis in a supposedly ancient asexual fungus.</title>
        <authorList>
            <person name="Ropars J."/>
            <person name="Sedzielewska K."/>
            <person name="Noel J."/>
            <person name="Charron P."/>
            <person name="Farinelli L."/>
            <person name="Marton T."/>
            <person name="Kruger M."/>
            <person name="Pelin A."/>
            <person name="Brachmann A."/>
            <person name="Corradi N."/>
        </authorList>
    </citation>
    <scope>NUCLEOTIDE SEQUENCE [LARGE SCALE GENOMIC DNA]</scope>
    <source>
        <strain evidence="1 2">A4</strain>
    </source>
</reference>
<keyword evidence="2" id="KW-1185">Reference proteome</keyword>
<dbReference type="AlphaFoldDB" id="A0A2I1HJ72"/>